<gene>
    <name evidence="1" type="ORF">ACFQ1S_07500</name>
</gene>
<protein>
    <recommendedName>
        <fullName evidence="3">Ankyrin repeat domain-containing protein</fullName>
    </recommendedName>
</protein>
<evidence type="ECO:0008006" key="3">
    <source>
        <dbReference type="Google" id="ProtNLM"/>
    </source>
</evidence>
<sequence length="262" mass="28569">MLTSWDLIAAMYAMTGDVEFARLLRELDPRHPDVLNDDQIWTLHALMGTYSDRALTYLLEHGCDYDDTEAHEDTGAPAVTALIHHSFAADRDLIALGVPADKNAGRFDLLCAARTALAVLVWSYTSLGIGETIDQWNQVTGAYTWRNYSLRITWTNEHGEHHITERVSSLRRALVTCLPTSATPAASGVVGPGSVPPPGLAYLTMITTATPAKLARLIEQADTYGLDLSGLVDGLPTGQPYWAGNRQITRVAVVDAHCLERG</sequence>
<comment type="caution">
    <text evidence="1">The sequence shown here is derived from an EMBL/GenBank/DDBJ whole genome shotgun (WGS) entry which is preliminary data.</text>
</comment>
<name>A0ABW3M439_9PSEU</name>
<reference evidence="2" key="1">
    <citation type="journal article" date="2019" name="Int. J. Syst. Evol. Microbiol.">
        <title>The Global Catalogue of Microorganisms (GCM) 10K type strain sequencing project: providing services to taxonomists for standard genome sequencing and annotation.</title>
        <authorList>
            <consortium name="The Broad Institute Genomics Platform"/>
            <consortium name="The Broad Institute Genome Sequencing Center for Infectious Disease"/>
            <person name="Wu L."/>
            <person name="Ma J."/>
        </authorList>
    </citation>
    <scope>NUCLEOTIDE SEQUENCE [LARGE SCALE GENOMIC DNA]</scope>
    <source>
        <strain evidence="2">JCM 31486</strain>
    </source>
</reference>
<evidence type="ECO:0000313" key="2">
    <source>
        <dbReference type="Proteomes" id="UP001597045"/>
    </source>
</evidence>
<proteinExistence type="predicted"/>
<dbReference type="EMBL" id="JBHTIS010000302">
    <property type="protein sequence ID" value="MFD1045443.1"/>
    <property type="molecule type" value="Genomic_DNA"/>
</dbReference>
<evidence type="ECO:0000313" key="1">
    <source>
        <dbReference type="EMBL" id="MFD1045443.1"/>
    </source>
</evidence>
<dbReference type="Proteomes" id="UP001597045">
    <property type="component" value="Unassembled WGS sequence"/>
</dbReference>
<keyword evidence="2" id="KW-1185">Reference proteome</keyword>
<organism evidence="1 2">
    <name type="scientific">Kibdelosporangium lantanae</name>
    <dbReference type="NCBI Taxonomy" id="1497396"/>
    <lineage>
        <taxon>Bacteria</taxon>
        <taxon>Bacillati</taxon>
        <taxon>Actinomycetota</taxon>
        <taxon>Actinomycetes</taxon>
        <taxon>Pseudonocardiales</taxon>
        <taxon>Pseudonocardiaceae</taxon>
        <taxon>Kibdelosporangium</taxon>
    </lineage>
</organism>
<accession>A0ABW3M439</accession>